<dbReference type="EMBL" id="CAXDID020000368">
    <property type="protein sequence ID" value="CAL6082868.1"/>
    <property type="molecule type" value="Genomic_DNA"/>
</dbReference>
<name>A0AA86N501_9EUKA</name>
<evidence type="ECO:0000256" key="1">
    <source>
        <dbReference type="SAM" id="MobiDB-lite"/>
    </source>
</evidence>
<feature type="compositionally biased region" description="Polar residues" evidence="1">
    <location>
        <begin position="517"/>
        <end position="526"/>
    </location>
</feature>
<protein>
    <submittedName>
        <fullName evidence="3">Hypothetical_protein</fullName>
    </submittedName>
</protein>
<keyword evidence="4" id="KW-1185">Reference proteome</keyword>
<evidence type="ECO:0000313" key="2">
    <source>
        <dbReference type="EMBL" id="CAI9912962.1"/>
    </source>
</evidence>
<feature type="region of interest" description="Disordered" evidence="1">
    <location>
        <begin position="517"/>
        <end position="543"/>
    </location>
</feature>
<sequence length="543" mass="62293">MERSQQGIPSIFHLGKLLFQDTLQLRLHLNTFLVGISIVEGTKHISFPKLLFQASSNLHTPNYLLQRSRQQCTCINSKTRKCFRNRIQLNKPHKTLYQNSGRNWLDILHILQIIERGFQSKKHMSQHRQLQRRFFLISSSQNKRCYRFRRNLGRPNICRFRLIRKRIRHRIQRSMQRRRAQDTLSELGTNLAGHSAHTPDYKTQVLEQDSQVVEPAVPETNFPILRQSTQIRLSAPAKPLELWHLHVPGVNSKEPGPKLDWQTDWATQESLSKLWADPIGQALQVPDWRTKSPAHAVQPVFEASFPDLLQSSQIELSAPPKPAETWQTHVFTAEQELPEPQRDTQVTQESLSELGTKLAGHSAHTPDYRTWVPEQEAQVALKIIYPILRQSEQTELSEPVNPKVVHRQRPYATKELASPYLDAHKTHDNLSALGTRLSGHSRQVPDCNTVVPEQEVQDVPEIVLPRTQQQEQIELEAPENPLKLSQIHVPIVEQMLPLPQRYEHVIQEIVSKLGTNQAGHSAQTPDCKTAVPEQAVHEVPETA</sequence>
<organism evidence="2">
    <name type="scientific">Hexamita inflata</name>
    <dbReference type="NCBI Taxonomy" id="28002"/>
    <lineage>
        <taxon>Eukaryota</taxon>
        <taxon>Metamonada</taxon>
        <taxon>Diplomonadida</taxon>
        <taxon>Hexamitidae</taxon>
        <taxon>Hexamitinae</taxon>
        <taxon>Hexamita</taxon>
    </lineage>
</organism>
<dbReference type="EMBL" id="CATOUU010000011">
    <property type="protein sequence ID" value="CAI9912962.1"/>
    <property type="molecule type" value="Genomic_DNA"/>
</dbReference>
<evidence type="ECO:0000313" key="3">
    <source>
        <dbReference type="EMBL" id="CAL6082868.1"/>
    </source>
</evidence>
<dbReference type="AlphaFoldDB" id="A0AA86N501"/>
<comment type="caution">
    <text evidence="2">The sequence shown here is derived from an EMBL/GenBank/DDBJ whole genome shotgun (WGS) entry which is preliminary data.</text>
</comment>
<gene>
    <name evidence="2" type="ORF">HINF_LOCUS607</name>
    <name evidence="3" type="ORF">HINF_LOCUS61450</name>
</gene>
<reference evidence="3 4" key="2">
    <citation type="submission" date="2024-07" db="EMBL/GenBank/DDBJ databases">
        <authorList>
            <person name="Akdeniz Z."/>
        </authorList>
    </citation>
    <scope>NUCLEOTIDE SEQUENCE [LARGE SCALE GENOMIC DNA]</scope>
</reference>
<reference evidence="2" key="1">
    <citation type="submission" date="2023-06" db="EMBL/GenBank/DDBJ databases">
        <authorList>
            <person name="Kurt Z."/>
        </authorList>
    </citation>
    <scope>NUCLEOTIDE SEQUENCE</scope>
</reference>
<proteinExistence type="predicted"/>
<dbReference type="Proteomes" id="UP001642409">
    <property type="component" value="Unassembled WGS sequence"/>
</dbReference>
<evidence type="ECO:0000313" key="4">
    <source>
        <dbReference type="Proteomes" id="UP001642409"/>
    </source>
</evidence>
<accession>A0AA86N501</accession>